<dbReference type="Proteomes" id="UP000321570">
    <property type="component" value="Unassembled WGS sequence"/>
</dbReference>
<sequence length="90" mass="10489">MQPQSTPLPPTPQVVPQTPPFFQHLNPHRHPYNSLLNRNMSLPISYSSFYQLHNLKKGSYHNNFSLLPNQNAYQFLIQHSIFIKSSLMLD</sequence>
<dbReference type="AlphaFoldDB" id="A0A564Z1L0"/>
<accession>A0A564Z1L0</accession>
<evidence type="ECO:0000313" key="1">
    <source>
        <dbReference type="EMBL" id="VUZ53326.1"/>
    </source>
</evidence>
<gene>
    <name evidence="1" type="ORF">WMSIL1_LOCUS11828</name>
</gene>
<protein>
    <submittedName>
        <fullName evidence="1">Uncharacterized protein</fullName>
    </submittedName>
</protein>
<proteinExistence type="predicted"/>
<dbReference type="EMBL" id="CABIJS010000555">
    <property type="protein sequence ID" value="VUZ53326.1"/>
    <property type="molecule type" value="Genomic_DNA"/>
</dbReference>
<name>A0A564Z1L0_HYMDI</name>
<evidence type="ECO:0000313" key="2">
    <source>
        <dbReference type="Proteomes" id="UP000321570"/>
    </source>
</evidence>
<reference evidence="1 2" key="1">
    <citation type="submission" date="2019-07" db="EMBL/GenBank/DDBJ databases">
        <authorList>
            <person name="Jastrzebski P J."/>
            <person name="Paukszto L."/>
            <person name="Jastrzebski P J."/>
        </authorList>
    </citation>
    <scope>NUCLEOTIDE SEQUENCE [LARGE SCALE GENOMIC DNA]</scope>
    <source>
        <strain evidence="1 2">WMS-il1</strain>
    </source>
</reference>
<keyword evidence="2" id="KW-1185">Reference proteome</keyword>
<organism evidence="1 2">
    <name type="scientific">Hymenolepis diminuta</name>
    <name type="common">Rat tapeworm</name>
    <dbReference type="NCBI Taxonomy" id="6216"/>
    <lineage>
        <taxon>Eukaryota</taxon>
        <taxon>Metazoa</taxon>
        <taxon>Spiralia</taxon>
        <taxon>Lophotrochozoa</taxon>
        <taxon>Platyhelminthes</taxon>
        <taxon>Cestoda</taxon>
        <taxon>Eucestoda</taxon>
        <taxon>Cyclophyllidea</taxon>
        <taxon>Hymenolepididae</taxon>
        <taxon>Hymenolepis</taxon>
    </lineage>
</organism>